<gene>
    <name evidence="19" type="ORF">FEF34_01225</name>
</gene>
<feature type="transmembrane region" description="Helical" evidence="14">
    <location>
        <begin position="143"/>
        <end position="165"/>
    </location>
</feature>
<evidence type="ECO:0000256" key="16">
    <source>
        <dbReference type="PIRSR" id="PIRSR006404-2"/>
    </source>
</evidence>
<reference evidence="19 20" key="1">
    <citation type="submission" date="2019-05" db="EMBL/GenBank/DDBJ databases">
        <title>Streptomyces marianii sp. nov., a novel marine actinomycete from southern coast of India.</title>
        <authorList>
            <person name="Iniyan A.M."/>
            <person name="Wink J."/>
            <person name="Ramprasad E."/>
            <person name="Ramana C.V."/>
            <person name="Bunk B."/>
            <person name="Sproer C."/>
            <person name="Joseph F.-J.R.S."/>
            <person name="Vincent S.G.P."/>
        </authorList>
    </citation>
    <scope>NUCLEOTIDE SEQUENCE [LARGE SCALE GENOMIC DNA]</scope>
    <source>
        <strain evidence="19 20">ICN19</strain>
    </source>
</reference>
<dbReference type="SUPFAM" id="SSF54631">
    <property type="entry name" value="CBS-domain pair"/>
    <property type="match status" value="1"/>
</dbReference>
<keyword evidence="4 14" id="KW-0645">Protease</keyword>
<evidence type="ECO:0000256" key="8">
    <source>
        <dbReference type="ARBA" id="ARBA00022801"/>
    </source>
</evidence>
<evidence type="ECO:0000256" key="10">
    <source>
        <dbReference type="ARBA" id="ARBA00022989"/>
    </source>
</evidence>
<keyword evidence="13 14" id="KW-0472">Membrane</keyword>
<dbReference type="InterPro" id="IPR000644">
    <property type="entry name" value="CBS_dom"/>
</dbReference>
<feature type="domain" description="CBS" evidence="18">
    <location>
        <begin position="317"/>
        <end position="373"/>
    </location>
</feature>
<evidence type="ECO:0000256" key="9">
    <source>
        <dbReference type="ARBA" id="ARBA00022833"/>
    </source>
</evidence>
<evidence type="ECO:0000256" key="7">
    <source>
        <dbReference type="ARBA" id="ARBA00022737"/>
    </source>
</evidence>
<feature type="binding site" evidence="16">
    <location>
        <position position="67"/>
    </location>
    <ligand>
        <name>Zn(2+)</name>
        <dbReference type="ChEBI" id="CHEBI:29105"/>
        <note>catalytic</note>
    </ligand>
</feature>
<evidence type="ECO:0000256" key="1">
    <source>
        <dbReference type="ARBA" id="ARBA00004651"/>
    </source>
</evidence>
<evidence type="ECO:0000256" key="4">
    <source>
        <dbReference type="ARBA" id="ARBA00022670"/>
    </source>
</evidence>
<protein>
    <recommendedName>
        <fullName evidence="14">Zinc metalloprotease</fullName>
    </recommendedName>
</protein>
<keyword evidence="6 14" id="KW-0479">Metal-binding</keyword>
<dbReference type="PROSITE" id="PS51371">
    <property type="entry name" value="CBS"/>
    <property type="match status" value="2"/>
</dbReference>
<evidence type="ECO:0000256" key="2">
    <source>
        <dbReference type="ARBA" id="ARBA00007931"/>
    </source>
</evidence>
<evidence type="ECO:0000256" key="3">
    <source>
        <dbReference type="ARBA" id="ARBA00022475"/>
    </source>
</evidence>
<evidence type="ECO:0000256" key="15">
    <source>
        <dbReference type="PIRSR" id="PIRSR006404-1"/>
    </source>
</evidence>
<dbReference type="PANTHER" id="PTHR39188">
    <property type="entry name" value="MEMBRANE-ASSOCIATED ZINC METALLOPROTEASE M50B"/>
    <property type="match status" value="1"/>
</dbReference>
<evidence type="ECO:0000256" key="14">
    <source>
        <dbReference type="PIRNR" id="PIRNR006404"/>
    </source>
</evidence>
<feature type="binding site" evidence="16">
    <location>
        <position position="71"/>
    </location>
    <ligand>
        <name>Zn(2+)</name>
        <dbReference type="ChEBI" id="CHEBI:29105"/>
        <note>catalytic</note>
    </ligand>
</feature>
<evidence type="ECO:0000256" key="12">
    <source>
        <dbReference type="ARBA" id="ARBA00023122"/>
    </source>
</evidence>
<dbReference type="RefSeq" id="WP_138051468.1">
    <property type="nucleotide sequence ID" value="NZ_VAWE01000001.1"/>
</dbReference>
<dbReference type="Pfam" id="PF02163">
    <property type="entry name" value="Peptidase_M50"/>
    <property type="match status" value="2"/>
</dbReference>
<dbReference type="GO" id="GO:0046872">
    <property type="term" value="F:metal ion binding"/>
    <property type="evidence" value="ECO:0007669"/>
    <property type="project" value="UniProtKB-UniRule"/>
</dbReference>
<keyword evidence="11 14" id="KW-0482">Metalloprotease</keyword>
<dbReference type="InterPro" id="IPR008915">
    <property type="entry name" value="Peptidase_M50"/>
</dbReference>
<evidence type="ECO:0000313" key="19">
    <source>
        <dbReference type="EMBL" id="TLQ42058.1"/>
    </source>
</evidence>
<keyword evidence="7" id="KW-0677">Repeat</keyword>
<accession>A0A5R9DWU8</accession>
<feature type="binding site" evidence="16">
    <location>
        <position position="166"/>
    </location>
    <ligand>
        <name>Zn(2+)</name>
        <dbReference type="ChEBI" id="CHEBI:29105"/>
        <note>catalytic</note>
    </ligand>
</feature>
<dbReference type="GO" id="GO:0008237">
    <property type="term" value="F:metallopeptidase activity"/>
    <property type="evidence" value="ECO:0007669"/>
    <property type="project" value="UniProtKB-UniRule"/>
</dbReference>
<evidence type="ECO:0000259" key="18">
    <source>
        <dbReference type="PROSITE" id="PS51371"/>
    </source>
</evidence>
<evidence type="ECO:0000256" key="5">
    <source>
        <dbReference type="ARBA" id="ARBA00022692"/>
    </source>
</evidence>
<feature type="transmembrane region" description="Helical" evidence="14">
    <location>
        <begin position="21"/>
        <end position="37"/>
    </location>
</feature>
<dbReference type="PIRSF" id="PIRSF006404">
    <property type="entry name" value="UCP006404_Pept_M50_CBS"/>
    <property type="match status" value="1"/>
</dbReference>
<keyword evidence="20" id="KW-1185">Reference proteome</keyword>
<feature type="transmembrane region" description="Helical" evidence="14">
    <location>
        <begin position="49"/>
        <end position="67"/>
    </location>
</feature>
<evidence type="ECO:0000256" key="17">
    <source>
        <dbReference type="PROSITE-ProRule" id="PRU00703"/>
    </source>
</evidence>
<feature type="transmembrane region" description="Helical" evidence="14">
    <location>
        <begin position="115"/>
        <end position="137"/>
    </location>
</feature>
<feature type="transmembrane region" description="Helical" evidence="14">
    <location>
        <begin position="213"/>
        <end position="232"/>
    </location>
</feature>
<dbReference type="OrthoDB" id="9781963at2"/>
<feature type="transmembrane region" description="Helical" evidence="14">
    <location>
        <begin position="186"/>
        <end position="207"/>
    </location>
</feature>
<dbReference type="CDD" id="cd06164">
    <property type="entry name" value="S2P-M50_SpoIVFB_CBS"/>
    <property type="match status" value="1"/>
</dbReference>
<keyword evidence="10 14" id="KW-1133">Transmembrane helix</keyword>
<name>A0A5R9DWU8_9ACTN</name>
<comment type="cofactor">
    <cofactor evidence="14 16">
        <name>Zn(2+)</name>
        <dbReference type="ChEBI" id="CHEBI:29105"/>
    </cofactor>
    <text evidence="14 16">Binds 1 zinc ion per subunit.</text>
</comment>
<comment type="subcellular location">
    <subcellularLocation>
        <location evidence="1 14">Cell membrane</location>
        <topology evidence="1 14">Multi-pass membrane protein</topology>
    </subcellularLocation>
</comment>
<comment type="similarity">
    <text evidence="2 14">Belongs to the peptidase M50B family.</text>
</comment>
<dbReference type="GO" id="GO:0005886">
    <property type="term" value="C:plasma membrane"/>
    <property type="evidence" value="ECO:0007669"/>
    <property type="project" value="UniProtKB-SubCell"/>
</dbReference>
<dbReference type="GO" id="GO:0006508">
    <property type="term" value="P:proteolysis"/>
    <property type="evidence" value="ECO:0007669"/>
    <property type="project" value="UniProtKB-KW"/>
</dbReference>
<keyword evidence="8 14" id="KW-0378">Hydrolase</keyword>
<dbReference type="EMBL" id="VAWE01000001">
    <property type="protein sequence ID" value="TLQ42058.1"/>
    <property type="molecule type" value="Genomic_DNA"/>
</dbReference>
<proteinExistence type="inferred from homology"/>
<evidence type="ECO:0000313" key="20">
    <source>
        <dbReference type="Proteomes" id="UP000305921"/>
    </source>
</evidence>
<sequence length="381" mass="40292">MRATLSLGQVRGIRVRAHWSVLFVFALILFGLAEGGFPEAGPGRPTWQYWFVSAVTSVVFLLSLLAHEISHALVARRNGVCVDDITLWLLGGLARLRSEAAGPGAEFRIAGVGPLVSLALGAVFALTAGLAAELLGAGLVVEALAWLAGINILLALFNALPAAPLDGGRLLRAFVWWKTGNRLRATAVATVAGQCLGWVLVGIGLYLVVAGAAFSGIWLVVIGWFVIVMATMEGSQARLREQLGGIAVSEAMTPGPETVPGAATVSDFLTDPHYRFRHSAFPVVDDGGTAIGLITLKRADAVPVEERPSTSVARVSMPLQEIPTPHPRDPLARLVPDLQASPAHRALVLEGGRLVGIVTTSDISRVTTRPNASSLWPRRTL</sequence>
<keyword evidence="3 14" id="KW-1003">Cell membrane</keyword>
<keyword evidence="5 14" id="KW-0812">Transmembrane</keyword>
<dbReference type="InterPro" id="IPR016483">
    <property type="entry name" value="UCP006404_Pept_M50_CBS"/>
</dbReference>
<keyword evidence="12 17" id="KW-0129">CBS domain</keyword>
<evidence type="ECO:0000256" key="6">
    <source>
        <dbReference type="ARBA" id="ARBA00022723"/>
    </source>
</evidence>
<evidence type="ECO:0000256" key="13">
    <source>
        <dbReference type="ARBA" id="ARBA00023136"/>
    </source>
</evidence>
<organism evidence="19 20">
    <name type="scientific">Streptomyces marianii</name>
    <dbReference type="NCBI Taxonomy" id="1817406"/>
    <lineage>
        <taxon>Bacteria</taxon>
        <taxon>Bacillati</taxon>
        <taxon>Actinomycetota</taxon>
        <taxon>Actinomycetes</taxon>
        <taxon>Kitasatosporales</taxon>
        <taxon>Streptomycetaceae</taxon>
        <taxon>Streptomyces</taxon>
    </lineage>
</organism>
<dbReference type="SMART" id="SM00116">
    <property type="entry name" value="CBS"/>
    <property type="match status" value="2"/>
</dbReference>
<comment type="caution">
    <text evidence="19">The sequence shown here is derived from an EMBL/GenBank/DDBJ whole genome shotgun (WGS) entry which is preliminary data.</text>
</comment>
<evidence type="ECO:0000256" key="11">
    <source>
        <dbReference type="ARBA" id="ARBA00023049"/>
    </source>
</evidence>
<feature type="domain" description="CBS" evidence="18">
    <location>
        <begin position="252"/>
        <end position="309"/>
    </location>
</feature>
<feature type="active site" evidence="15">
    <location>
        <position position="68"/>
    </location>
</feature>
<dbReference type="Gene3D" id="3.10.580.10">
    <property type="entry name" value="CBS-domain"/>
    <property type="match status" value="1"/>
</dbReference>
<dbReference type="Pfam" id="PF00571">
    <property type="entry name" value="CBS"/>
    <property type="match status" value="2"/>
</dbReference>
<keyword evidence="9 14" id="KW-0862">Zinc</keyword>
<dbReference type="InterPro" id="IPR046342">
    <property type="entry name" value="CBS_dom_sf"/>
</dbReference>
<dbReference type="AlphaFoldDB" id="A0A5R9DWU8"/>
<dbReference type="Proteomes" id="UP000305921">
    <property type="component" value="Unassembled WGS sequence"/>
</dbReference>
<dbReference type="PANTHER" id="PTHR39188:SF3">
    <property type="entry name" value="STAGE IV SPORULATION PROTEIN FB"/>
    <property type="match status" value="1"/>
</dbReference>